<dbReference type="Proteomes" id="UP000677228">
    <property type="component" value="Unassembled WGS sequence"/>
</dbReference>
<dbReference type="Proteomes" id="UP000663829">
    <property type="component" value="Unassembled WGS sequence"/>
</dbReference>
<evidence type="ECO:0000313" key="4">
    <source>
        <dbReference type="EMBL" id="CAF4278932.1"/>
    </source>
</evidence>
<evidence type="ECO:0000313" key="5">
    <source>
        <dbReference type="EMBL" id="CAF4576023.1"/>
    </source>
</evidence>
<comment type="caution">
    <text evidence="3">The sequence shown here is derived from an EMBL/GenBank/DDBJ whole genome shotgun (WGS) entry which is preliminary data.</text>
</comment>
<feature type="region of interest" description="Disordered" evidence="1">
    <location>
        <begin position="1"/>
        <end position="27"/>
    </location>
</feature>
<dbReference type="AlphaFoldDB" id="A0A816ER22"/>
<evidence type="ECO:0000256" key="1">
    <source>
        <dbReference type="SAM" id="MobiDB-lite"/>
    </source>
</evidence>
<gene>
    <name evidence="3" type="ORF">GPM918_LOCUS45450</name>
    <name evidence="2" type="ORF">OVA965_LOCUS36431</name>
    <name evidence="5" type="ORF">SRO942_LOCUS47959</name>
    <name evidence="4" type="ORF">TMI583_LOCUS37443</name>
</gene>
<dbReference type="EMBL" id="CAJOBA010054918">
    <property type="protein sequence ID" value="CAF4278932.1"/>
    <property type="molecule type" value="Genomic_DNA"/>
</dbReference>
<reference evidence="3" key="1">
    <citation type="submission" date="2021-02" db="EMBL/GenBank/DDBJ databases">
        <authorList>
            <person name="Nowell W R."/>
        </authorList>
    </citation>
    <scope>NUCLEOTIDE SEQUENCE</scope>
</reference>
<dbReference type="Proteomes" id="UP000681722">
    <property type="component" value="Unassembled WGS sequence"/>
</dbReference>
<evidence type="ECO:0000313" key="3">
    <source>
        <dbReference type="EMBL" id="CAF1649872.1"/>
    </source>
</evidence>
<feature type="compositionally biased region" description="Basic residues" evidence="1">
    <location>
        <begin position="9"/>
        <end position="27"/>
    </location>
</feature>
<keyword evidence="6" id="KW-1185">Reference proteome</keyword>
<sequence>MEKRILTTKFKKPRTTKEQKRRNRKGSLSYRKKNYAICVITQVDPRFTALEWKEILLGMGIQPRKTKIQGRILHFAMYNNEQQQQVDNMLDPNRIFTTQHYGQLHFQQQRPHPNYLTITSSSTYQTMTRYSNRDQINKRRH</sequence>
<organism evidence="3 6">
    <name type="scientific">Didymodactylos carnosus</name>
    <dbReference type="NCBI Taxonomy" id="1234261"/>
    <lineage>
        <taxon>Eukaryota</taxon>
        <taxon>Metazoa</taxon>
        <taxon>Spiralia</taxon>
        <taxon>Gnathifera</taxon>
        <taxon>Rotifera</taxon>
        <taxon>Eurotatoria</taxon>
        <taxon>Bdelloidea</taxon>
        <taxon>Philodinida</taxon>
        <taxon>Philodinidae</taxon>
        <taxon>Didymodactylos</taxon>
    </lineage>
</organism>
<accession>A0A816ER22</accession>
<evidence type="ECO:0000313" key="6">
    <source>
        <dbReference type="Proteomes" id="UP000663829"/>
    </source>
</evidence>
<dbReference type="EMBL" id="CAJOBC010121417">
    <property type="protein sequence ID" value="CAF4576023.1"/>
    <property type="molecule type" value="Genomic_DNA"/>
</dbReference>
<name>A0A816ER22_9BILA</name>
<proteinExistence type="predicted"/>
<evidence type="ECO:0000313" key="2">
    <source>
        <dbReference type="EMBL" id="CAF1489513.1"/>
    </source>
</evidence>
<dbReference type="EMBL" id="CAJNOQ010050952">
    <property type="protein sequence ID" value="CAF1649872.1"/>
    <property type="molecule type" value="Genomic_DNA"/>
</dbReference>
<protein>
    <submittedName>
        <fullName evidence="3">Uncharacterized protein</fullName>
    </submittedName>
</protein>
<dbReference type="Proteomes" id="UP000682733">
    <property type="component" value="Unassembled WGS sequence"/>
</dbReference>
<dbReference type="EMBL" id="CAJNOK010032956">
    <property type="protein sequence ID" value="CAF1489513.1"/>
    <property type="molecule type" value="Genomic_DNA"/>
</dbReference>